<name>A0A4Y7TYU9_COPMI</name>
<gene>
    <name evidence="7" type="ORF">FA13DRAFT_1808831</name>
</gene>
<keyword evidence="8" id="KW-1185">Reference proteome</keyword>
<protein>
    <recommendedName>
        <fullName evidence="9">Integral membrane protein</fullName>
    </recommendedName>
</protein>
<dbReference type="Pfam" id="PF04117">
    <property type="entry name" value="Mpv17_PMP22"/>
    <property type="match status" value="1"/>
</dbReference>
<evidence type="ECO:0000313" key="7">
    <source>
        <dbReference type="EMBL" id="TEB39008.1"/>
    </source>
</evidence>
<evidence type="ECO:0000313" key="8">
    <source>
        <dbReference type="Proteomes" id="UP000298030"/>
    </source>
</evidence>
<evidence type="ECO:0000256" key="1">
    <source>
        <dbReference type="ARBA" id="ARBA00004141"/>
    </source>
</evidence>
<evidence type="ECO:0000256" key="2">
    <source>
        <dbReference type="ARBA" id="ARBA00006824"/>
    </source>
</evidence>
<dbReference type="Proteomes" id="UP000298030">
    <property type="component" value="Unassembled WGS sequence"/>
</dbReference>
<keyword evidence="3" id="KW-0812">Transmembrane</keyword>
<sequence length="223" mass="24264">MSSPTAPTKKVHPLLARYLTQLALHPLRTKCFTTGTLSFLQEVIGSNLAGVPVRPPKDASPLVRTLAAAHIDIKAVKMALYGFLISAPLSHVLVSQLQKAFAGKTSGAAKLGQILANNLIVAPIQTAAYLASMAVINGASSVTEIKKTVKAGFFSVIRIQWVVSPISLIIAQKYIPIELWVPYFNAIQFTFGTYFNYRVKSMRLAALKKQKEKEDREGKGPSQ</sequence>
<dbReference type="PANTHER" id="PTHR11266:SF93">
    <property type="entry name" value="INTEGRAL MEMBRANE PROTEIN 25D9-6"/>
    <property type="match status" value="1"/>
</dbReference>
<organism evidence="7 8">
    <name type="scientific">Coprinellus micaceus</name>
    <name type="common">Glistening ink-cap mushroom</name>
    <name type="synonym">Coprinus micaceus</name>
    <dbReference type="NCBI Taxonomy" id="71717"/>
    <lineage>
        <taxon>Eukaryota</taxon>
        <taxon>Fungi</taxon>
        <taxon>Dikarya</taxon>
        <taxon>Basidiomycota</taxon>
        <taxon>Agaricomycotina</taxon>
        <taxon>Agaricomycetes</taxon>
        <taxon>Agaricomycetidae</taxon>
        <taxon>Agaricales</taxon>
        <taxon>Agaricineae</taxon>
        <taxon>Psathyrellaceae</taxon>
        <taxon>Coprinellus</taxon>
    </lineage>
</organism>
<comment type="similarity">
    <text evidence="2 6">Belongs to the peroxisomal membrane protein PXMP2/4 family.</text>
</comment>
<keyword evidence="5" id="KW-0472">Membrane</keyword>
<evidence type="ECO:0000256" key="4">
    <source>
        <dbReference type="ARBA" id="ARBA00022989"/>
    </source>
</evidence>
<evidence type="ECO:0008006" key="9">
    <source>
        <dbReference type="Google" id="ProtNLM"/>
    </source>
</evidence>
<dbReference type="AlphaFoldDB" id="A0A4Y7TYU9"/>
<evidence type="ECO:0000256" key="3">
    <source>
        <dbReference type="ARBA" id="ARBA00022692"/>
    </source>
</evidence>
<dbReference type="STRING" id="71717.A0A4Y7TYU9"/>
<comment type="caution">
    <text evidence="7">The sequence shown here is derived from an EMBL/GenBank/DDBJ whole genome shotgun (WGS) entry which is preliminary data.</text>
</comment>
<evidence type="ECO:0000256" key="6">
    <source>
        <dbReference type="RuleBase" id="RU363053"/>
    </source>
</evidence>
<keyword evidence="4" id="KW-1133">Transmembrane helix</keyword>
<evidence type="ECO:0000256" key="5">
    <source>
        <dbReference type="ARBA" id="ARBA00023136"/>
    </source>
</evidence>
<dbReference type="OrthoDB" id="860at2759"/>
<dbReference type="EMBL" id="QPFP01000002">
    <property type="protein sequence ID" value="TEB39008.1"/>
    <property type="molecule type" value="Genomic_DNA"/>
</dbReference>
<dbReference type="InterPro" id="IPR007248">
    <property type="entry name" value="Mpv17_PMP22"/>
</dbReference>
<reference evidence="7 8" key="1">
    <citation type="journal article" date="2019" name="Nat. Ecol. Evol.">
        <title>Megaphylogeny resolves global patterns of mushroom evolution.</title>
        <authorList>
            <person name="Varga T."/>
            <person name="Krizsan K."/>
            <person name="Foldi C."/>
            <person name="Dima B."/>
            <person name="Sanchez-Garcia M."/>
            <person name="Sanchez-Ramirez S."/>
            <person name="Szollosi G.J."/>
            <person name="Szarkandi J.G."/>
            <person name="Papp V."/>
            <person name="Albert L."/>
            <person name="Andreopoulos W."/>
            <person name="Angelini C."/>
            <person name="Antonin V."/>
            <person name="Barry K.W."/>
            <person name="Bougher N.L."/>
            <person name="Buchanan P."/>
            <person name="Buyck B."/>
            <person name="Bense V."/>
            <person name="Catcheside P."/>
            <person name="Chovatia M."/>
            <person name="Cooper J."/>
            <person name="Damon W."/>
            <person name="Desjardin D."/>
            <person name="Finy P."/>
            <person name="Geml J."/>
            <person name="Haridas S."/>
            <person name="Hughes K."/>
            <person name="Justo A."/>
            <person name="Karasinski D."/>
            <person name="Kautmanova I."/>
            <person name="Kiss B."/>
            <person name="Kocsube S."/>
            <person name="Kotiranta H."/>
            <person name="LaButti K.M."/>
            <person name="Lechner B.E."/>
            <person name="Liimatainen K."/>
            <person name="Lipzen A."/>
            <person name="Lukacs Z."/>
            <person name="Mihaltcheva S."/>
            <person name="Morgado L.N."/>
            <person name="Niskanen T."/>
            <person name="Noordeloos M.E."/>
            <person name="Ohm R.A."/>
            <person name="Ortiz-Santana B."/>
            <person name="Ovrebo C."/>
            <person name="Racz N."/>
            <person name="Riley R."/>
            <person name="Savchenko A."/>
            <person name="Shiryaev A."/>
            <person name="Soop K."/>
            <person name="Spirin V."/>
            <person name="Szebenyi C."/>
            <person name="Tomsovsky M."/>
            <person name="Tulloss R.E."/>
            <person name="Uehling J."/>
            <person name="Grigoriev I.V."/>
            <person name="Vagvolgyi C."/>
            <person name="Papp T."/>
            <person name="Martin F.M."/>
            <person name="Miettinen O."/>
            <person name="Hibbett D.S."/>
            <person name="Nagy L.G."/>
        </authorList>
    </citation>
    <scope>NUCLEOTIDE SEQUENCE [LARGE SCALE GENOMIC DNA]</scope>
    <source>
        <strain evidence="7 8">FP101781</strain>
    </source>
</reference>
<accession>A0A4Y7TYU9</accession>
<proteinExistence type="inferred from homology"/>
<dbReference type="PANTHER" id="PTHR11266">
    <property type="entry name" value="PEROXISOMAL MEMBRANE PROTEIN 2, PXMP2 MPV17"/>
    <property type="match status" value="1"/>
</dbReference>
<comment type="subcellular location">
    <subcellularLocation>
        <location evidence="1">Membrane</location>
        <topology evidence="1">Multi-pass membrane protein</topology>
    </subcellularLocation>
</comment>
<dbReference type="GO" id="GO:0005778">
    <property type="term" value="C:peroxisomal membrane"/>
    <property type="evidence" value="ECO:0007669"/>
    <property type="project" value="TreeGrafter"/>
</dbReference>